<gene>
    <name evidence="1" type="ORF">O181_087385</name>
</gene>
<dbReference type="EMBL" id="AVOT02052757">
    <property type="protein sequence ID" value="MBW0547670.1"/>
    <property type="molecule type" value="Genomic_DNA"/>
</dbReference>
<evidence type="ECO:0000313" key="2">
    <source>
        <dbReference type="Proteomes" id="UP000765509"/>
    </source>
</evidence>
<keyword evidence="2" id="KW-1185">Reference proteome</keyword>
<reference evidence="1" key="1">
    <citation type="submission" date="2021-03" db="EMBL/GenBank/DDBJ databases">
        <title>Draft genome sequence of rust myrtle Austropuccinia psidii MF-1, a brazilian biotype.</title>
        <authorList>
            <person name="Quecine M.C."/>
            <person name="Pachon D.M.R."/>
            <person name="Bonatelli M.L."/>
            <person name="Correr F.H."/>
            <person name="Franceschini L.M."/>
            <person name="Leite T.F."/>
            <person name="Margarido G.R.A."/>
            <person name="Almeida C.A."/>
            <person name="Ferrarezi J.A."/>
            <person name="Labate C.A."/>
        </authorList>
    </citation>
    <scope>NUCLEOTIDE SEQUENCE</scope>
    <source>
        <strain evidence="1">MF-1</strain>
    </source>
</reference>
<dbReference type="Proteomes" id="UP000765509">
    <property type="component" value="Unassembled WGS sequence"/>
</dbReference>
<accession>A0A9Q3P1S9</accession>
<proteinExistence type="predicted"/>
<comment type="caution">
    <text evidence="1">The sequence shown here is derived from an EMBL/GenBank/DDBJ whole genome shotgun (WGS) entry which is preliminary data.</text>
</comment>
<dbReference type="AlphaFoldDB" id="A0A9Q3P1S9"/>
<name>A0A9Q3P1S9_9BASI</name>
<organism evidence="1 2">
    <name type="scientific">Austropuccinia psidii MF-1</name>
    <dbReference type="NCBI Taxonomy" id="1389203"/>
    <lineage>
        <taxon>Eukaryota</taxon>
        <taxon>Fungi</taxon>
        <taxon>Dikarya</taxon>
        <taxon>Basidiomycota</taxon>
        <taxon>Pucciniomycotina</taxon>
        <taxon>Pucciniomycetes</taxon>
        <taxon>Pucciniales</taxon>
        <taxon>Sphaerophragmiaceae</taxon>
        <taxon>Austropuccinia</taxon>
    </lineage>
</organism>
<protein>
    <submittedName>
        <fullName evidence="1">Uncharacterized protein</fullName>
    </submittedName>
</protein>
<evidence type="ECO:0000313" key="1">
    <source>
        <dbReference type="EMBL" id="MBW0547670.1"/>
    </source>
</evidence>
<sequence length="144" mass="16040">MSPVPSNINLSTPLLGHNPMVTSLLHRSEVIIRSMKDGNGKRTFELGSIVTMSCHPWDSKAKNPPNMISHLFLAQVLPLNHLRTLKFVSQNQRWLQHNPWRNRLVSPKFSSPLLSPSPACPATPRSIIIIDDTPVGSPLPFLLP</sequence>